<dbReference type="PANTHER" id="PTHR43794:SF11">
    <property type="entry name" value="AMIDOHYDROLASE-RELATED DOMAIN-CONTAINING PROTEIN"/>
    <property type="match status" value="1"/>
</dbReference>
<dbReference type="RefSeq" id="WP_114928227.1">
    <property type="nucleotide sequence ID" value="NZ_CP031229.1"/>
</dbReference>
<feature type="domain" description="Formimidoylglutamate deiminase N-terminal" evidence="3">
    <location>
        <begin position="6"/>
        <end position="42"/>
    </location>
</feature>
<accession>A0A345NN54</accession>
<evidence type="ECO:0000256" key="1">
    <source>
        <dbReference type="ARBA" id="ARBA00022801"/>
    </source>
</evidence>
<dbReference type="InterPro" id="IPR032466">
    <property type="entry name" value="Metal_Hydrolase"/>
</dbReference>
<evidence type="ECO:0000313" key="5">
    <source>
        <dbReference type="Proteomes" id="UP000253790"/>
    </source>
</evidence>
<dbReference type="InterPro" id="IPR055156">
    <property type="entry name" value="HutF-like_N"/>
</dbReference>
<evidence type="ECO:0000313" key="4">
    <source>
        <dbReference type="EMBL" id="AXH96462.1"/>
    </source>
</evidence>
<dbReference type="SUPFAM" id="SSF51556">
    <property type="entry name" value="Metallo-dependent hydrolases"/>
    <property type="match status" value="1"/>
</dbReference>
<name>A0A345NN54_9MICO</name>
<dbReference type="SUPFAM" id="SSF51338">
    <property type="entry name" value="Composite domain of metallo-dependent hydrolases"/>
    <property type="match status" value="1"/>
</dbReference>
<dbReference type="OrthoDB" id="3204583at2"/>
<keyword evidence="1" id="KW-0378">Hydrolase</keyword>
<dbReference type="Pfam" id="PF01979">
    <property type="entry name" value="Amidohydro_1"/>
    <property type="match status" value="1"/>
</dbReference>
<dbReference type="InterPro" id="IPR011059">
    <property type="entry name" value="Metal-dep_hydrolase_composite"/>
</dbReference>
<dbReference type="Proteomes" id="UP000253790">
    <property type="component" value="Chromosome"/>
</dbReference>
<dbReference type="PANTHER" id="PTHR43794">
    <property type="entry name" value="AMINOHYDROLASE SSNA-RELATED"/>
    <property type="match status" value="1"/>
</dbReference>
<reference evidence="4 5" key="1">
    <citation type="submission" date="2018-07" db="EMBL/GenBank/DDBJ databases">
        <title>Complete genome sequencing of Ornithinimicrobium sp. AMA3305.</title>
        <authorList>
            <person name="Bae J.-W."/>
        </authorList>
    </citation>
    <scope>NUCLEOTIDE SEQUENCE [LARGE SCALE GENOMIC DNA]</scope>
    <source>
        <strain evidence="4 5">AMA3305</strain>
    </source>
</reference>
<protein>
    <submittedName>
        <fullName evidence="4">Formimidoylglutamate deiminase</fullName>
    </submittedName>
</protein>
<dbReference type="InterPro" id="IPR006680">
    <property type="entry name" value="Amidohydro-rel"/>
</dbReference>
<dbReference type="Pfam" id="PF22429">
    <property type="entry name" value="HutF_N"/>
    <property type="match status" value="1"/>
</dbReference>
<evidence type="ECO:0000259" key="2">
    <source>
        <dbReference type="Pfam" id="PF01979"/>
    </source>
</evidence>
<dbReference type="AlphaFoldDB" id="A0A345NN54"/>
<dbReference type="EMBL" id="CP031229">
    <property type="protein sequence ID" value="AXH96462.1"/>
    <property type="molecule type" value="Genomic_DNA"/>
</dbReference>
<keyword evidence="5" id="KW-1185">Reference proteome</keyword>
<sequence>MSTTYHARYAHLPDGLARDVRITVDHGRITDVTTGLELQRGDHALPGVVLPGLANAHSHAFHRALRGRTHADGGTFWTWREAMYAVSARLDPISYLTLARAAYAEMALAGVTAVGEFHYLHHGPGGARYVDPNTMGHALVQAAADAGIRLTLLDTCYLAGGLGADGYADLEGPQLRFGDGDAQTWALRVDDLQDHLTGGPAHLRVGGAIHSVRAVPRDQLGVVADAVRARPRPQTRFGAGDVHTGPVPLVPPHGVNRSGTPLHVHLSEQPAENEAALAAHGLTPTGLLEAEGVLGPDLTAVHATHLTGEDVALLGGHRSWACFCPTTERDLADGIGPAVALRDAGARLSLGSDQHAVVDLIEEARALEMHERLASLERGRLAPSELLDAATAHESIGWPDAGRIEVGARADLVAVRDDSVRTAGADPAQLLLAASAADVDTVVVDGRVVVEAGRHRLGDVGRLLHEAITPLWKDT</sequence>
<organism evidence="4 5">
    <name type="scientific">Ornithinimicrobium avium</name>
    <dbReference type="NCBI Taxonomy" id="2283195"/>
    <lineage>
        <taxon>Bacteria</taxon>
        <taxon>Bacillati</taxon>
        <taxon>Actinomycetota</taxon>
        <taxon>Actinomycetes</taxon>
        <taxon>Micrococcales</taxon>
        <taxon>Ornithinimicrobiaceae</taxon>
        <taxon>Ornithinimicrobium</taxon>
    </lineage>
</organism>
<dbReference type="InterPro" id="IPR050287">
    <property type="entry name" value="MTA/SAH_deaminase"/>
</dbReference>
<proteinExistence type="predicted"/>
<dbReference type="KEGG" id="orn:DV701_10305"/>
<dbReference type="Gene3D" id="2.30.40.10">
    <property type="entry name" value="Urease, subunit C, domain 1"/>
    <property type="match status" value="1"/>
</dbReference>
<gene>
    <name evidence="4" type="ORF">DV701_10305</name>
</gene>
<dbReference type="GO" id="GO:0016810">
    <property type="term" value="F:hydrolase activity, acting on carbon-nitrogen (but not peptide) bonds"/>
    <property type="evidence" value="ECO:0007669"/>
    <property type="project" value="InterPro"/>
</dbReference>
<feature type="domain" description="Amidohydrolase-related" evidence="2">
    <location>
        <begin position="48"/>
        <end position="449"/>
    </location>
</feature>
<dbReference type="Gene3D" id="3.20.20.140">
    <property type="entry name" value="Metal-dependent hydrolases"/>
    <property type="match status" value="1"/>
</dbReference>
<evidence type="ECO:0000259" key="3">
    <source>
        <dbReference type="Pfam" id="PF22429"/>
    </source>
</evidence>